<comment type="caution">
    <text evidence="7">The sequence shown here is derived from an EMBL/GenBank/DDBJ whole genome shotgun (WGS) entry which is preliminary data.</text>
</comment>
<evidence type="ECO:0000256" key="4">
    <source>
        <dbReference type="ARBA" id="ARBA00022807"/>
    </source>
</evidence>
<dbReference type="Pfam" id="PF00648">
    <property type="entry name" value="Peptidase_C2"/>
    <property type="match status" value="1"/>
</dbReference>
<proteinExistence type="inferred from homology"/>
<dbReference type="SUPFAM" id="SSF116846">
    <property type="entry name" value="MIT domain"/>
    <property type="match status" value="1"/>
</dbReference>
<evidence type="ECO:0000256" key="2">
    <source>
        <dbReference type="ARBA" id="ARBA00022670"/>
    </source>
</evidence>
<dbReference type="Gene3D" id="2.60.120.380">
    <property type="match status" value="1"/>
</dbReference>
<dbReference type="SUPFAM" id="SSF54001">
    <property type="entry name" value="Cysteine proteinases"/>
    <property type="match status" value="1"/>
</dbReference>
<dbReference type="PANTHER" id="PTHR46143:SF1">
    <property type="entry name" value="CALPAIN-7"/>
    <property type="match status" value="1"/>
</dbReference>
<evidence type="ECO:0000256" key="5">
    <source>
        <dbReference type="PROSITE-ProRule" id="PRU00239"/>
    </source>
</evidence>
<dbReference type="PROSITE" id="PS50203">
    <property type="entry name" value="CALPAIN_CAT"/>
    <property type="match status" value="1"/>
</dbReference>
<gene>
    <name evidence="7" type="ORF">SUNI508_01184</name>
</gene>
<dbReference type="PANTHER" id="PTHR46143">
    <property type="entry name" value="CALPAIN-7"/>
    <property type="match status" value="1"/>
</dbReference>
<dbReference type="CDD" id="cd00044">
    <property type="entry name" value="CysPc"/>
    <property type="match status" value="1"/>
</dbReference>
<feature type="active site" evidence="5">
    <location>
        <position position="408"/>
    </location>
</feature>
<keyword evidence="3 5" id="KW-0378">Hydrolase</keyword>
<feature type="active site" evidence="5">
    <location>
        <position position="388"/>
    </location>
</feature>
<keyword evidence="2 5" id="KW-0645">Protease</keyword>
<name>A0ABR2UX74_9PEZI</name>
<dbReference type="InterPro" id="IPR038765">
    <property type="entry name" value="Papain-like_cys_pep_sf"/>
</dbReference>
<evidence type="ECO:0000256" key="3">
    <source>
        <dbReference type="ARBA" id="ARBA00022801"/>
    </source>
</evidence>
<organism evidence="7 8">
    <name type="scientific">Seiridium unicorne</name>
    <dbReference type="NCBI Taxonomy" id="138068"/>
    <lineage>
        <taxon>Eukaryota</taxon>
        <taxon>Fungi</taxon>
        <taxon>Dikarya</taxon>
        <taxon>Ascomycota</taxon>
        <taxon>Pezizomycotina</taxon>
        <taxon>Sordariomycetes</taxon>
        <taxon>Xylariomycetidae</taxon>
        <taxon>Amphisphaeriales</taxon>
        <taxon>Sporocadaceae</taxon>
        <taxon>Seiridium</taxon>
    </lineage>
</organism>
<dbReference type="Proteomes" id="UP001408356">
    <property type="component" value="Unassembled WGS sequence"/>
</dbReference>
<dbReference type="InterPro" id="IPR036181">
    <property type="entry name" value="MIT_dom_sf"/>
</dbReference>
<dbReference type="InterPro" id="IPR022683">
    <property type="entry name" value="Calpain_III"/>
</dbReference>
<dbReference type="SMART" id="SM00230">
    <property type="entry name" value="CysPc"/>
    <property type="match status" value="1"/>
</dbReference>
<dbReference type="InterPro" id="IPR001300">
    <property type="entry name" value="Peptidase_C2_calpain_cat"/>
</dbReference>
<dbReference type="SMART" id="SM00720">
    <property type="entry name" value="calpain_III"/>
    <property type="match status" value="1"/>
</dbReference>
<dbReference type="Gene3D" id="1.20.58.80">
    <property type="entry name" value="Phosphotransferase system, lactose/cellobiose-type IIA subunit"/>
    <property type="match status" value="1"/>
</dbReference>
<accession>A0ABR2UX74</accession>
<dbReference type="EMBL" id="JARVKF010000330">
    <property type="protein sequence ID" value="KAK9419207.1"/>
    <property type="molecule type" value="Genomic_DNA"/>
</dbReference>
<dbReference type="Pfam" id="PF25435">
    <property type="entry name" value="PalB_C"/>
    <property type="match status" value="1"/>
</dbReference>
<dbReference type="Gene3D" id="3.90.70.10">
    <property type="entry name" value="Cysteine proteinases"/>
    <property type="match status" value="1"/>
</dbReference>
<dbReference type="InterPro" id="IPR051297">
    <property type="entry name" value="PalB/RIM13"/>
</dbReference>
<feature type="active site" evidence="5">
    <location>
        <position position="220"/>
    </location>
</feature>
<dbReference type="InterPro" id="IPR036213">
    <property type="entry name" value="Calpain_III_sf"/>
</dbReference>
<evidence type="ECO:0000259" key="6">
    <source>
        <dbReference type="PROSITE" id="PS50203"/>
    </source>
</evidence>
<keyword evidence="8" id="KW-1185">Reference proteome</keyword>
<evidence type="ECO:0000313" key="7">
    <source>
        <dbReference type="EMBL" id="KAK9419207.1"/>
    </source>
</evidence>
<dbReference type="SUPFAM" id="SSF49758">
    <property type="entry name" value="Calpain large subunit, middle domain (domain III)"/>
    <property type="match status" value="2"/>
</dbReference>
<comment type="similarity">
    <text evidence="1">Belongs to the peptidase C2 family. PalB/RIM13 subfamily.</text>
</comment>
<evidence type="ECO:0000256" key="1">
    <source>
        <dbReference type="ARBA" id="ARBA00010193"/>
    </source>
</evidence>
<evidence type="ECO:0000313" key="8">
    <source>
        <dbReference type="Proteomes" id="UP001408356"/>
    </source>
</evidence>
<sequence length="888" mass="97539">MSGSRLPQESPVIFTSNVGLSEGKLLWVLQARYFHTYAMEMKAREREAQVDRSTGQEALDHAIAAAELYMKAANATKDPSEKARLKKKINDLISRAERLKKTAKAGDRVSEVEKRLKLPRLARQLPTSEKNILLRGSKLHDNIFPPWEADPDPDDFEGPPFVDHARFPLSERQHEVFGGWKRPLDAGSFDKADVKEELVEQSLVEADEDYDLVQDITTDCSVVASLCASIKHLRPGPTSILPALMFPIDPKNGQPKVSASGRYVFRMYFNGCFRKVVIDDRLPSSTNSRTLYVVDRQNSRLIWPALMEKAYLKVRGGYDFPGSNSGTDLWVLTGWIPQQLFLQSDDIDFNQTWSRVKKAYDYGDVVITLGTGRLSGLEEETLGLAGEHDYAVLDLSETSGIRRMLVKNPWCDGLVWKGAGSSSTDPESHPTKLKPGSFWIDFDDVTQNFESLYLNWNPALFTERQDHHFVWQLPVPSMSNSFAHSPQYSMTAAASGSVWILLSRHFQDDELAIAKSRTTTSNLADVSNRLGFMSLYIFDHSQGKRVPLGDKSLYRGHFVDSPQTLAPFEVKKGVQYTIAVAQHGLPLPKYSFTLSFFSRSALSIGQAADPLAHYTEAQGSWTRRTAGGNAASPSYLSNPQFAVTVTKPGPLSILLCTANEDLPVHIDLVWAKGQRVTALTVRDLVGSSGDYRRGCALAYVANVDASTYTVVCSTFEPGQLAEFTLRIGSMQPTFIAPVLSDAAGKLRTALGPLVFQGPDDVKQRASLTTSRVTKVSVVITPPGRYPIHSGVSTPKSTTLRLSIETGRGPNKQIIASTGDGDFRELGTAGLRTPEFDLDPNITRRGLWIVVEQIGGGGGGQGGAMGGGLKVDVLSEGSVNVGAWESVDD</sequence>
<protein>
    <submittedName>
        <fullName evidence="7">Calpain catalytic domain-containing protein</fullName>
    </submittedName>
</protein>
<feature type="domain" description="Calpain catalytic" evidence="6">
    <location>
        <begin position="138"/>
        <end position="458"/>
    </location>
</feature>
<reference evidence="7 8" key="1">
    <citation type="journal article" date="2024" name="J. Plant Pathol.">
        <title>Sequence and assembly of the genome of Seiridium unicorne, isolate CBS 538.82, causal agent of cypress canker disease.</title>
        <authorList>
            <person name="Scali E."/>
            <person name="Rocca G.D."/>
            <person name="Danti R."/>
            <person name="Garbelotto M."/>
            <person name="Barberini S."/>
            <person name="Baroncelli R."/>
            <person name="Emiliani G."/>
        </authorList>
    </citation>
    <scope>NUCLEOTIDE SEQUENCE [LARGE SCALE GENOMIC DNA]</scope>
    <source>
        <strain evidence="7 8">BM-138-508</strain>
    </source>
</reference>
<keyword evidence="4 5" id="KW-0788">Thiol protease</keyword>